<feature type="region of interest" description="Disordered" evidence="1">
    <location>
        <begin position="1"/>
        <end position="42"/>
    </location>
</feature>
<reference evidence="3" key="1">
    <citation type="journal article" date="2017" name="Acta Aliment.">
        <title>Plant polysaccharide degrading enzyme system of Thermpbifida cellulosilytica TB100 revealed by de novo genome project data.</title>
        <authorList>
            <person name="Toth A."/>
            <person name="Baka E."/>
            <person name="Luzics S."/>
            <person name="Bata-Vidacs I."/>
            <person name="Nagy I."/>
            <person name="Balint B."/>
            <person name="Herceg R."/>
            <person name="Olasz F."/>
            <person name="Wilk T."/>
            <person name="Nagy T."/>
            <person name="Kriszt B."/>
            <person name="Nagy I."/>
            <person name="Kukolya J."/>
        </authorList>
    </citation>
    <scope>NUCLEOTIDE SEQUENCE [LARGE SCALE GENOMIC DNA]</scope>
    <source>
        <strain evidence="3">TB100</strain>
    </source>
</reference>
<accession>A0A147KJM5</accession>
<keyword evidence="3" id="KW-1185">Reference proteome</keyword>
<dbReference type="EMBL" id="LGEM01000028">
    <property type="protein sequence ID" value="KUP97419.1"/>
    <property type="molecule type" value="Genomic_DNA"/>
</dbReference>
<sequence length="137" mass="14369">MEAAKEYDTGTGRTAALPAGQRRGVRAPRPGEQGEDGTAEPEACRGWGACRCGEPLRGAGEEPVLRCLLSRGHGEEHAAPVGPSADGAADAYVLWRPGAGARACLLASCGRTESGDARYYLDARCVLFRGHPGRCLF</sequence>
<protein>
    <submittedName>
        <fullName evidence="2">Uncharacterized protein</fullName>
    </submittedName>
</protein>
<dbReference type="Proteomes" id="UP000074382">
    <property type="component" value="Unassembled WGS sequence"/>
</dbReference>
<evidence type="ECO:0000313" key="2">
    <source>
        <dbReference type="EMBL" id="KUP97419.1"/>
    </source>
</evidence>
<comment type="caution">
    <text evidence="2">The sequence shown here is derived from an EMBL/GenBank/DDBJ whole genome shotgun (WGS) entry which is preliminary data.</text>
</comment>
<evidence type="ECO:0000313" key="3">
    <source>
        <dbReference type="Proteomes" id="UP000074382"/>
    </source>
</evidence>
<gene>
    <name evidence="2" type="ORF">AC529_06980</name>
</gene>
<dbReference type="RefSeq" id="WP_068755063.1">
    <property type="nucleotide sequence ID" value="NZ_KQ950181.1"/>
</dbReference>
<organism evidence="2 3">
    <name type="scientific">Thermobifida cellulosilytica TB100</name>
    <dbReference type="NCBI Taxonomy" id="665004"/>
    <lineage>
        <taxon>Bacteria</taxon>
        <taxon>Bacillati</taxon>
        <taxon>Actinomycetota</taxon>
        <taxon>Actinomycetes</taxon>
        <taxon>Streptosporangiales</taxon>
        <taxon>Nocardiopsidaceae</taxon>
        <taxon>Thermobifida</taxon>
    </lineage>
</organism>
<dbReference type="OrthoDB" id="3624047at2"/>
<name>A0A147KJM5_THECS</name>
<evidence type="ECO:0000256" key="1">
    <source>
        <dbReference type="SAM" id="MobiDB-lite"/>
    </source>
</evidence>
<dbReference type="PATRIC" id="fig|665004.4.peg.1660"/>
<proteinExistence type="predicted"/>
<dbReference type="AlphaFoldDB" id="A0A147KJM5"/>